<name>A0A455VMC5_9GAMM</name>
<evidence type="ECO:0000313" key="2">
    <source>
        <dbReference type="Proteomes" id="UP000324392"/>
    </source>
</evidence>
<proteinExistence type="predicted"/>
<organism evidence="1 2">
    <name type="scientific">Serratia symbiotica</name>
    <dbReference type="NCBI Taxonomy" id="138074"/>
    <lineage>
        <taxon>Bacteria</taxon>
        <taxon>Pseudomonadati</taxon>
        <taxon>Pseudomonadota</taxon>
        <taxon>Gammaproteobacteria</taxon>
        <taxon>Enterobacterales</taxon>
        <taxon>Yersiniaceae</taxon>
        <taxon>Serratia</taxon>
    </lineage>
</organism>
<reference evidence="1 2" key="1">
    <citation type="submission" date="2019-03" db="EMBL/GenBank/DDBJ databases">
        <title>The genome sequence of Candidatus Serratia symbiotica strain IS.</title>
        <authorList>
            <person name="Nikoh N."/>
            <person name="Koga R."/>
            <person name="Oshima K."/>
            <person name="Hattori M."/>
            <person name="Fukatsu T."/>
        </authorList>
    </citation>
    <scope>NUCLEOTIDE SEQUENCE [LARGE SCALE GENOMIC DNA]</scope>
    <source>
        <strain evidence="1 2">IS</strain>
    </source>
</reference>
<gene>
    <name evidence="1" type="ORF">SSYIS1_25620</name>
</gene>
<dbReference type="Proteomes" id="UP000324392">
    <property type="component" value="Chromosome"/>
</dbReference>
<sequence length="49" mass="5308">MQIIMNALSALSATTGVARAKEGTNATVLKLNMDKNFFIINPFPLLKSL</sequence>
<evidence type="ECO:0000313" key="1">
    <source>
        <dbReference type="EMBL" id="BBI92700.1"/>
    </source>
</evidence>
<dbReference type="EMBL" id="AP019531">
    <property type="protein sequence ID" value="BBI92700.1"/>
    <property type="molecule type" value="Genomic_DNA"/>
</dbReference>
<dbReference type="AlphaFoldDB" id="A0A455VMC5"/>
<protein>
    <submittedName>
        <fullName evidence="1">Uncharacterized protein</fullName>
    </submittedName>
</protein>
<accession>A0A455VMC5</accession>